<dbReference type="InterPro" id="IPR036388">
    <property type="entry name" value="WH-like_DNA-bd_sf"/>
</dbReference>
<dbReference type="InterPro" id="IPR003783">
    <property type="entry name" value="Regulatory_RecX"/>
</dbReference>
<evidence type="ECO:0000256" key="5">
    <source>
        <dbReference type="HAMAP-Rule" id="MF_01114"/>
    </source>
</evidence>
<feature type="domain" description="RecX third three-helical" evidence="8">
    <location>
        <begin position="604"/>
        <end position="651"/>
    </location>
</feature>
<evidence type="ECO:0000313" key="10">
    <source>
        <dbReference type="Proteomes" id="UP000515928"/>
    </source>
</evidence>
<dbReference type="GO" id="GO:0016758">
    <property type="term" value="F:hexosyltransferase activity"/>
    <property type="evidence" value="ECO:0007669"/>
    <property type="project" value="TreeGrafter"/>
</dbReference>
<comment type="function">
    <text evidence="5">Modulates RecA activity.</text>
</comment>
<keyword evidence="10" id="KW-1185">Reference proteome</keyword>
<protein>
    <recommendedName>
        <fullName evidence="3 5">Regulatory protein RecX</fullName>
    </recommendedName>
</protein>
<dbReference type="SUPFAM" id="SSF53756">
    <property type="entry name" value="UDP-Glycosyltransferase/glycogen phosphorylase"/>
    <property type="match status" value="1"/>
</dbReference>
<feature type="domain" description="RecX third three-helical" evidence="8">
    <location>
        <begin position="546"/>
        <end position="593"/>
    </location>
</feature>
<dbReference type="AlphaFoldDB" id="A0A7G9RYS2"/>
<dbReference type="InterPro" id="IPR001296">
    <property type="entry name" value="Glyco_trans_1"/>
</dbReference>
<comment type="subcellular location">
    <subcellularLocation>
        <location evidence="1 5">Cytoplasm</location>
    </subcellularLocation>
</comment>
<dbReference type="InterPro" id="IPR028098">
    <property type="entry name" value="Glyco_trans_4-like_N"/>
</dbReference>
<feature type="domain" description="Glycosyltransferase subfamily 4-like N-terminal" evidence="7">
    <location>
        <begin position="14"/>
        <end position="188"/>
    </location>
</feature>
<dbReference type="PANTHER" id="PTHR45947">
    <property type="entry name" value="SULFOQUINOVOSYL TRANSFERASE SQD2"/>
    <property type="match status" value="1"/>
</dbReference>
<dbReference type="RefSeq" id="WP_187533869.1">
    <property type="nucleotide sequence ID" value="NZ_CBCSHU010000021.1"/>
</dbReference>
<organism evidence="9 10">
    <name type="scientific">Erysipelothrix inopinata</name>
    <dbReference type="NCBI Taxonomy" id="225084"/>
    <lineage>
        <taxon>Bacteria</taxon>
        <taxon>Bacillati</taxon>
        <taxon>Bacillota</taxon>
        <taxon>Erysipelotrichia</taxon>
        <taxon>Erysipelotrichales</taxon>
        <taxon>Erysipelotrichaceae</taxon>
        <taxon>Erysipelothrix</taxon>
    </lineage>
</organism>
<name>A0A7G9RYS2_9FIRM</name>
<dbReference type="Gene3D" id="1.10.10.10">
    <property type="entry name" value="Winged helix-like DNA-binding domain superfamily/Winged helix DNA-binding domain"/>
    <property type="match status" value="3"/>
</dbReference>
<keyword evidence="4 5" id="KW-0963">Cytoplasm</keyword>
<reference evidence="9 10" key="1">
    <citation type="submission" date="2020-08" db="EMBL/GenBank/DDBJ databases">
        <title>Genome sequence of Erysipelothrix inopinata DSM 15511T.</title>
        <authorList>
            <person name="Hyun D.-W."/>
            <person name="Bae J.-W."/>
        </authorList>
    </citation>
    <scope>NUCLEOTIDE SEQUENCE [LARGE SCALE GENOMIC DNA]</scope>
    <source>
        <strain evidence="9 10">DSM 15511</strain>
    </source>
</reference>
<dbReference type="Pfam" id="PF13439">
    <property type="entry name" value="Glyco_transf_4"/>
    <property type="match status" value="1"/>
</dbReference>
<dbReference type="Proteomes" id="UP000515928">
    <property type="component" value="Chromosome"/>
</dbReference>
<dbReference type="InterPro" id="IPR050194">
    <property type="entry name" value="Glycosyltransferase_grp1"/>
</dbReference>
<dbReference type="GO" id="GO:0005737">
    <property type="term" value="C:cytoplasm"/>
    <property type="evidence" value="ECO:0007669"/>
    <property type="project" value="UniProtKB-SubCell"/>
</dbReference>
<evidence type="ECO:0000256" key="2">
    <source>
        <dbReference type="ARBA" id="ARBA00009695"/>
    </source>
</evidence>
<dbReference type="PANTHER" id="PTHR45947:SF3">
    <property type="entry name" value="SULFOQUINOVOSYL TRANSFERASE SQD2"/>
    <property type="match status" value="1"/>
</dbReference>
<dbReference type="Pfam" id="PF00534">
    <property type="entry name" value="Glycos_transf_1"/>
    <property type="match status" value="1"/>
</dbReference>
<dbReference type="HAMAP" id="MF_01114">
    <property type="entry name" value="RecX"/>
    <property type="match status" value="1"/>
</dbReference>
<evidence type="ECO:0000256" key="1">
    <source>
        <dbReference type="ARBA" id="ARBA00004496"/>
    </source>
</evidence>
<dbReference type="Pfam" id="PF21981">
    <property type="entry name" value="RecX_HTH3"/>
    <property type="match status" value="2"/>
</dbReference>
<evidence type="ECO:0000259" key="6">
    <source>
        <dbReference type="Pfam" id="PF00534"/>
    </source>
</evidence>
<proteinExistence type="inferred from homology"/>
<dbReference type="EMBL" id="CP060715">
    <property type="protein sequence ID" value="QNN60747.1"/>
    <property type="molecule type" value="Genomic_DNA"/>
</dbReference>
<dbReference type="GO" id="GO:0006282">
    <property type="term" value="P:regulation of DNA repair"/>
    <property type="evidence" value="ECO:0007669"/>
    <property type="project" value="UniProtKB-UniRule"/>
</dbReference>
<evidence type="ECO:0000256" key="4">
    <source>
        <dbReference type="ARBA" id="ARBA00022490"/>
    </source>
</evidence>
<feature type="domain" description="Glycosyl transferase family 1" evidence="6">
    <location>
        <begin position="200"/>
        <end position="355"/>
    </location>
</feature>
<evidence type="ECO:0000259" key="8">
    <source>
        <dbReference type="Pfam" id="PF21981"/>
    </source>
</evidence>
<evidence type="ECO:0000256" key="3">
    <source>
        <dbReference type="ARBA" id="ARBA00018111"/>
    </source>
</evidence>
<evidence type="ECO:0000259" key="7">
    <source>
        <dbReference type="Pfam" id="PF13439"/>
    </source>
</evidence>
<dbReference type="KEGG" id="eio:H9L01_10345"/>
<sequence length="658" mass="75455">MRIGLFTDTYTPDINGVVTSIVTLKNALEKQGHAVFVVTNQPSIISTTYEDGVLRLPGVELKFLYGYVLSSPLHIQAQAVIEEMELDVIHVHSEFGIGMFARVVARNLHLPLISTYHTTYEDYTHYVNLLGLKSVDQLSRKAVAKMSRMFSKSAQVVIAPSDKTKKMLLGYDIKKEIAVIPTGLDLDRFKVRNEEELKGIREKYNIDPETSLFVYIGRLAKEKSIDVVIEAFAVLLKRDVNAKLMIVGGGPSDSELEIQAHKLGIADKVIFVGPVSSDQVVNYYHVANAFISASLTETQGLTYIEALACGLCVFARPDKPLEGIIEDDITGYLFTSSEEFADKAYQFITADENKKKELHDTALSYAQTYDSKLFADRVLEVYQKGIDVYFGKATVLSVDDRGEEIYLSLETKSGVETMIIDPMIQERREIEVGSVMSRNELNEIEDDQIVYEAYQLALSRIGVRDYTSFEMAEYLREKRDLTQEQIDIIISLLEKRRFIDDERYFRDKIEYHREQMRGNHRIVEDLTKRGFDIDKIQDALEDEDYDDYLARATKRSESFLRTVKDGSTRQREAKLGQHLQRQGFDFNVINDVIRNMEDPYSEGDEYDSLRAVMLKSFERYSKRYDDNETRNRVVKNALSRGYNYDMIAKVMEELKDED</sequence>
<accession>A0A7G9RYS2</accession>
<evidence type="ECO:0000313" key="9">
    <source>
        <dbReference type="EMBL" id="QNN60747.1"/>
    </source>
</evidence>
<dbReference type="Gene3D" id="3.40.50.2000">
    <property type="entry name" value="Glycogen Phosphorylase B"/>
    <property type="match status" value="2"/>
</dbReference>
<dbReference type="InterPro" id="IPR053925">
    <property type="entry name" value="RecX_HTH_3rd"/>
</dbReference>
<comment type="similarity">
    <text evidence="2 5">Belongs to the RecX family.</text>
</comment>
<gene>
    <name evidence="5" type="primary">recX</name>
    <name evidence="9" type="ORF">H9L01_10345</name>
</gene>